<dbReference type="GeneID" id="64601119"/>
<dbReference type="Gene3D" id="3.80.10.10">
    <property type="entry name" value="Ribonuclease Inhibitor"/>
    <property type="match status" value="1"/>
</dbReference>
<evidence type="ECO:0000313" key="2">
    <source>
        <dbReference type="Proteomes" id="UP000719766"/>
    </source>
</evidence>
<gene>
    <name evidence="1" type="ORF">HD556DRAFT_1447879</name>
</gene>
<comment type="caution">
    <text evidence="1">The sequence shown here is derived from an EMBL/GenBank/DDBJ whole genome shotgun (WGS) entry which is preliminary data.</text>
</comment>
<dbReference type="OrthoDB" id="3365698at2759"/>
<protein>
    <recommendedName>
        <fullName evidence="3">F-box domain-containing protein</fullName>
    </recommendedName>
</protein>
<organism evidence="1 2">
    <name type="scientific">Suillus plorans</name>
    <dbReference type="NCBI Taxonomy" id="116603"/>
    <lineage>
        <taxon>Eukaryota</taxon>
        <taxon>Fungi</taxon>
        <taxon>Dikarya</taxon>
        <taxon>Basidiomycota</taxon>
        <taxon>Agaricomycotina</taxon>
        <taxon>Agaricomycetes</taxon>
        <taxon>Agaricomycetidae</taxon>
        <taxon>Boletales</taxon>
        <taxon>Suillineae</taxon>
        <taxon>Suillaceae</taxon>
        <taxon>Suillus</taxon>
    </lineage>
</organism>
<dbReference type="RefSeq" id="XP_041155712.1">
    <property type="nucleotide sequence ID" value="XM_041307355.1"/>
</dbReference>
<evidence type="ECO:0008006" key="3">
    <source>
        <dbReference type="Google" id="ProtNLM"/>
    </source>
</evidence>
<dbReference type="SUPFAM" id="SSF52047">
    <property type="entry name" value="RNI-like"/>
    <property type="match status" value="1"/>
</dbReference>
<name>A0A9P7AFV2_9AGAM</name>
<evidence type="ECO:0000313" key="1">
    <source>
        <dbReference type="EMBL" id="KAG1788484.1"/>
    </source>
</evidence>
<dbReference type="Proteomes" id="UP000719766">
    <property type="component" value="Unassembled WGS sequence"/>
</dbReference>
<reference evidence="1" key="1">
    <citation type="journal article" date="2020" name="New Phytol.">
        <title>Comparative genomics reveals dynamic genome evolution in host specialist ectomycorrhizal fungi.</title>
        <authorList>
            <person name="Lofgren L.A."/>
            <person name="Nguyen N.H."/>
            <person name="Vilgalys R."/>
            <person name="Ruytinx J."/>
            <person name="Liao H.L."/>
            <person name="Branco S."/>
            <person name="Kuo A."/>
            <person name="LaButti K."/>
            <person name="Lipzen A."/>
            <person name="Andreopoulos W."/>
            <person name="Pangilinan J."/>
            <person name="Riley R."/>
            <person name="Hundley H."/>
            <person name="Na H."/>
            <person name="Barry K."/>
            <person name="Grigoriev I.V."/>
            <person name="Stajich J.E."/>
            <person name="Kennedy P.G."/>
        </authorList>
    </citation>
    <scope>NUCLEOTIDE SEQUENCE</scope>
    <source>
        <strain evidence="1">S12</strain>
    </source>
</reference>
<dbReference type="EMBL" id="JABBWE010000068">
    <property type="protein sequence ID" value="KAG1788484.1"/>
    <property type="molecule type" value="Genomic_DNA"/>
</dbReference>
<sequence length="440" mass="49914">MMQTAYSELNVSDSVSDILVKNNNHLFQIARSIIPVLETPYSRFPNTDHSTVELECQSVVNIIAERQQQLDTVLHEISGLEAVMDSVKNLHQAVLEKQEKITQSMNLHKGLLSALWRFPTEILSQIFKHCLPDYIYFLSPSSLPVRAPILLTRICRGWREVAVGTPGLWCRLYVQADDKKLLKAPFCYDLWLKRSRGRPLSLELGYHYSTKLRSLLRPYMSHITSLQVYGDYFGGRHPRLLATDLLALQELAIRGMSNDDIPLIAQSISQLPSTMRSLKFIDMTPFFDIEPLSSFSPVWAHLTDVQIAVSHPNAFLHLLQLCPNLSSLNTQIEMDQRGPLKSFTHTKLQSLCILYYASLMRTLSELLNAISLPNLHALEARYNTSWPHEDMKAFLARSKCPLETLTIGSGAMITDAQQAEYVSLTPSLKVANHNNSSYSW</sequence>
<keyword evidence="2" id="KW-1185">Reference proteome</keyword>
<proteinExistence type="predicted"/>
<dbReference type="InterPro" id="IPR032675">
    <property type="entry name" value="LRR_dom_sf"/>
</dbReference>
<dbReference type="AlphaFoldDB" id="A0A9P7AFV2"/>
<accession>A0A9P7AFV2</accession>